<dbReference type="InterPro" id="IPR000297">
    <property type="entry name" value="PPIase_PpiC"/>
</dbReference>
<gene>
    <name evidence="9" type="ORF">HNQ52_001885</name>
</gene>
<evidence type="ECO:0000313" key="9">
    <source>
        <dbReference type="EMBL" id="MBB5208343.1"/>
    </source>
</evidence>
<name>A0A7W8G107_9GAMM</name>
<dbReference type="PROSITE" id="PS51257">
    <property type="entry name" value="PROKAR_LIPOPROTEIN"/>
    <property type="match status" value="1"/>
</dbReference>
<dbReference type="EC" id="5.2.1.8" evidence="3"/>
<organism evidence="9 10">
    <name type="scientific">Chiayiivirga flava</name>
    <dbReference type="NCBI Taxonomy" id="659595"/>
    <lineage>
        <taxon>Bacteria</taxon>
        <taxon>Pseudomonadati</taxon>
        <taxon>Pseudomonadota</taxon>
        <taxon>Gammaproteobacteria</taxon>
        <taxon>Lysobacterales</taxon>
        <taxon>Lysobacteraceae</taxon>
        <taxon>Chiayiivirga</taxon>
    </lineage>
</organism>
<keyword evidence="5 7" id="KW-0697">Rotamase</keyword>
<dbReference type="PANTHER" id="PTHR47245:SF1">
    <property type="entry name" value="FOLDASE PROTEIN PRSA"/>
    <property type="match status" value="1"/>
</dbReference>
<keyword evidence="6 7" id="KW-0413">Isomerase</keyword>
<proteinExistence type="inferred from homology"/>
<evidence type="ECO:0000256" key="1">
    <source>
        <dbReference type="ARBA" id="ARBA00000971"/>
    </source>
</evidence>
<dbReference type="GO" id="GO:0003755">
    <property type="term" value="F:peptidyl-prolyl cis-trans isomerase activity"/>
    <property type="evidence" value="ECO:0007669"/>
    <property type="project" value="UniProtKB-KW"/>
</dbReference>
<dbReference type="PROSITE" id="PS50198">
    <property type="entry name" value="PPIC_PPIASE_2"/>
    <property type="match status" value="1"/>
</dbReference>
<protein>
    <recommendedName>
        <fullName evidence="3">peptidylprolyl isomerase</fullName>
        <ecNumber evidence="3">5.2.1.8</ecNumber>
    </recommendedName>
</protein>
<evidence type="ECO:0000256" key="4">
    <source>
        <dbReference type="ARBA" id="ARBA00022729"/>
    </source>
</evidence>
<evidence type="ECO:0000259" key="8">
    <source>
        <dbReference type="PROSITE" id="PS50198"/>
    </source>
</evidence>
<keyword evidence="10" id="KW-1185">Reference proteome</keyword>
<evidence type="ECO:0000256" key="3">
    <source>
        <dbReference type="ARBA" id="ARBA00013194"/>
    </source>
</evidence>
<evidence type="ECO:0000313" key="10">
    <source>
        <dbReference type="Proteomes" id="UP000521199"/>
    </source>
</evidence>
<feature type="domain" description="PpiC" evidence="8">
    <location>
        <begin position="144"/>
        <end position="234"/>
    </location>
</feature>
<evidence type="ECO:0000256" key="7">
    <source>
        <dbReference type="PROSITE-ProRule" id="PRU00278"/>
    </source>
</evidence>
<dbReference type="PANTHER" id="PTHR47245">
    <property type="entry name" value="PEPTIDYLPROLYL ISOMERASE"/>
    <property type="match status" value="1"/>
</dbReference>
<evidence type="ECO:0000256" key="6">
    <source>
        <dbReference type="ARBA" id="ARBA00023235"/>
    </source>
</evidence>
<comment type="catalytic activity">
    <reaction evidence="1">
        <text>[protein]-peptidylproline (omega=180) = [protein]-peptidylproline (omega=0)</text>
        <dbReference type="Rhea" id="RHEA:16237"/>
        <dbReference type="Rhea" id="RHEA-COMP:10747"/>
        <dbReference type="Rhea" id="RHEA-COMP:10748"/>
        <dbReference type="ChEBI" id="CHEBI:83833"/>
        <dbReference type="ChEBI" id="CHEBI:83834"/>
        <dbReference type="EC" id="5.2.1.8"/>
    </reaction>
</comment>
<dbReference type="InterPro" id="IPR050245">
    <property type="entry name" value="PrsA_foldase"/>
</dbReference>
<dbReference type="AlphaFoldDB" id="A0A7W8G107"/>
<dbReference type="Pfam" id="PF13145">
    <property type="entry name" value="Rotamase_2"/>
    <property type="match status" value="1"/>
</dbReference>
<evidence type="ECO:0000256" key="2">
    <source>
        <dbReference type="ARBA" id="ARBA00007656"/>
    </source>
</evidence>
<dbReference type="Gene3D" id="1.10.8.1040">
    <property type="match status" value="1"/>
</dbReference>
<sequence length="279" mass="29392">MKSTKIAQIVVLAALLQGCSGQGGNAGDGTRALHNPPAGAAVVTVNGEVVTEQLLGTFARGRGLDPADPDQRQRALDLLVDTLLMAQDAIATGVAAKPEVQAEVALVGMQQLAGRALASYREEVAVGEPELRAYYDQEVKRTGKQELHLQHILFEDQASAAEAAADATKPGADFEAVMGEYAAKGAKQAKDLGWGNLGQFPPELAEAALTLQDGEVGATPLKTDYGWHVFRRVGARPYTPPSFEQVREGARKQLTEQALADKAKALREKATIKAAASAG</sequence>
<accession>A0A7W8G107</accession>
<comment type="caution">
    <text evidence="9">The sequence shown here is derived from an EMBL/GenBank/DDBJ whole genome shotgun (WGS) entry which is preliminary data.</text>
</comment>
<dbReference type="InterPro" id="IPR027304">
    <property type="entry name" value="Trigger_fact/SurA_dom_sf"/>
</dbReference>
<dbReference type="Gene3D" id="3.10.50.40">
    <property type="match status" value="1"/>
</dbReference>
<dbReference type="InterPro" id="IPR046357">
    <property type="entry name" value="PPIase_dom_sf"/>
</dbReference>
<dbReference type="EMBL" id="JACHHP010000003">
    <property type="protein sequence ID" value="MBB5208343.1"/>
    <property type="molecule type" value="Genomic_DNA"/>
</dbReference>
<dbReference type="SUPFAM" id="SSF109998">
    <property type="entry name" value="Triger factor/SurA peptide-binding domain-like"/>
    <property type="match status" value="1"/>
</dbReference>
<evidence type="ECO:0000256" key="5">
    <source>
        <dbReference type="ARBA" id="ARBA00023110"/>
    </source>
</evidence>
<reference evidence="9 10" key="1">
    <citation type="submission" date="2020-08" db="EMBL/GenBank/DDBJ databases">
        <title>Genomic Encyclopedia of Type Strains, Phase IV (KMG-IV): sequencing the most valuable type-strain genomes for metagenomic binning, comparative biology and taxonomic classification.</title>
        <authorList>
            <person name="Goeker M."/>
        </authorList>
    </citation>
    <scope>NUCLEOTIDE SEQUENCE [LARGE SCALE GENOMIC DNA]</scope>
    <source>
        <strain evidence="9 10">DSM 24163</strain>
    </source>
</reference>
<dbReference type="RefSeq" id="WP_183960878.1">
    <property type="nucleotide sequence ID" value="NZ_JACHHP010000003.1"/>
</dbReference>
<dbReference type="Proteomes" id="UP000521199">
    <property type="component" value="Unassembled WGS sequence"/>
</dbReference>
<dbReference type="SUPFAM" id="SSF54534">
    <property type="entry name" value="FKBP-like"/>
    <property type="match status" value="1"/>
</dbReference>
<comment type="similarity">
    <text evidence="2">Belongs to the PpiC/parvulin rotamase family.</text>
</comment>
<keyword evidence="4" id="KW-0732">Signal</keyword>